<dbReference type="InterPro" id="IPR036291">
    <property type="entry name" value="NAD(P)-bd_dom_sf"/>
</dbReference>
<sequence length="411" mass="45085">MASTREFDFVLFGATGFTGKYVAEELDRIQKEGKRSFKWAAAGRNEERVKEALEGLGIVGVTTISANINDEESLKEMCGRCSVLLDVVGPYVLYGEAVVKACINQGTDYIDITGETYYIESMVDKYDALAKEKGVYLVNCCGFDVIPNDIGSLVLQKGFNGQLAYIESYVSTNGKGLNTGTWESAIRSIRSYKKLAELRKKASSSRPPLPLVKMPKRRTIFFSDVTQSWCGPFPGADRACMLRSAGYRHKTDGLPMFQVKTYASIGSLWKTLMLIIGFMIIIPMSLTGFGAKLLLKYPGLFSAGLARKGGPSRSEVEKGTFTVVLQGSGYSPDNEEKVKPDAFLRVRVRGAEPGYIATSAMMVQSGFCLLNERSKLPKDGGFYTPGAAFGKTDIVQNLEQTGKLKFTIEQV</sequence>
<dbReference type="PANTHER" id="PTHR12286:SF5">
    <property type="entry name" value="SACCHAROPINE DEHYDROGENASE-LIKE OXIDOREDUCTASE"/>
    <property type="match status" value="1"/>
</dbReference>
<dbReference type="InterPro" id="IPR005097">
    <property type="entry name" value="Sacchrp_dh_NADP-bd"/>
</dbReference>
<feature type="transmembrane region" description="Helical" evidence="2">
    <location>
        <begin position="272"/>
        <end position="295"/>
    </location>
</feature>
<gene>
    <name evidence="4" type="primary">100637389</name>
</gene>
<dbReference type="GO" id="GO:0005739">
    <property type="term" value="C:mitochondrion"/>
    <property type="evidence" value="ECO:0007669"/>
    <property type="project" value="TreeGrafter"/>
</dbReference>
<dbReference type="PANTHER" id="PTHR12286">
    <property type="entry name" value="SACCHAROPINE DEHYDROGENASE-LIKE OXIDOREDUCTASE"/>
    <property type="match status" value="1"/>
</dbReference>
<dbReference type="GO" id="GO:0009247">
    <property type="term" value="P:glycolipid biosynthetic process"/>
    <property type="evidence" value="ECO:0007669"/>
    <property type="project" value="TreeGrafter"/>
</dbReference>
<evidence type="ECO:0000256" key="1">
    <source>
        <dbReference type="ARBA" id="ARBA00038048"/>
    </source>
</evidence>
<evidence type="ECO:0000259" key="3">
    <source>
        <dbReference type="Pfam" id="PF03435"/>
    </source>
</evidence>
<dbReference type="Pfam" id="PF03435">
    <property type="entry name" value="Sacchrp_dh_NADP"/>
    <property type="match status" value="1"/>
</dbReference>
<organism evidence="4">
    <name type="scientific">Amphimedon queenslandica</name>
    <name type="common">Sponge</name>
    <dbReference type="NCBI Taxonomy" id="400682"/>
    <lineage>
        <taxon>Eukaryota</taxon>
        <taxon>Metazoa</taxon>
        <taxon>Porifera</taxon>
        <taxon>Demospongiae</taxon>
        <taxon>Heteroscleromorpha</taxon>
        <taxon>Haplosclerida</taxon>
        <taxon>Niphatidae</taxon>
        <taxon>Amphimedon</taxon>
    </lineage>
</organism>
<accession>A0A1X7TUG5</accession>
<evidence type="ECO:0000256" key="2">
    <source>
        <dbReference type="SAM" id="Phobius"/>
    </source>
</evidence>
<feature type="domain" description="Saccharopine dehydrogenase NADP binding" evidence="3">
    <location>
        <begin position="10"/>
        <end position="138"/>
    </location>
</feature>
<dbReference type="InParanoid" id="A0A1X7TUG5"/>
<keyword evidence="2" id="KW-0472">Membrane</keyword>
<dbReference type="OMA" id="MQLRYHD"/>
<keyword evidence="2" id="KW-1133">Transmembrane helix</keyword>
<keyword evidence="2" id="KW-0812">Transmembrane</keyword>
<dbReference type="OrthoDB" id="10268090at2759"/>
<evidence type="ECO:0000313" key="4">
    <source>
        <dbReference type="EnsemblMetazoa" id="Aqu2.1.18819_001"/>
    </source>
</evidence>
<name>A0A1X7TUG5_AMPQE</name>
<reference evidence="5" key="1">
    <citation type="journal article" date="2010" name="Nature">
        <title>The Amphimedon queenslandica genome and the evolution of animal complexity.</title>
        <authorList>
            <person name="Srivastava M."/>
            <person name="Simakov O."/>
            <person name="Chapman J."/>
            <person name="Fahey B."/>
            <person name="Gauthier M.E."/>
            <person name="Mitros T."/>
            <person name="Richards G.S."/>
            <person name="Conaco C."/>
            <person name="Dacre M."/>
            <person name="Hellsten U."/>
            <person name="Larroux C."/>
            <person name="Putnam N.H."/>
            <person name="Stanke M."/>
            <person name="Adamska M."/>
            <person name="Darling A."/>
            <person name="Degnan S.M."/>
            <person name="Oakley T.H."/>
            <person name="Plachetzki D.C."/>
            <person name="Zhai Y."/>
            <person name="Adamski M."/>
            <person name="Calcino A."/>
            <person name="Cummins S.F."/>
            <person name="Goodstein D.M."/>
            <person name="Harris C."/>
            <person name="Jackson D.J."/>
            <person name="Leys S.P."/>
            <person name="Shu S."/>
            <person name="Woodcroft B.J."/>
            <person name="Vervoort M."/>
            <person name="Kosik K.S."/>
            <person name="Manning G."/>
            <person name="Degnan B.M."/>
            <person name="Rokhsar D.S."/>
        </authorList>
    </citation>
    <scope>NUCLEOTIDE SEQUENCE [LARGE SCALE GENOMIC DNA]</scope>
</reference>
<dbReference type="Proteomes" id="UP000007879">
    <property type="component" value="Unassembled WGS sequence"/>
</dbReference>
<comment type="similarity">
    <text evidence="1">Belongs to the saccharopine dehydrogenase family.</text>
</comment>
<dbReference type="GO" id="GO:0005886">
    <property type="term" value="C:plasma membrane"/>
    <property type="evidence" value="ECO:0007669"/>
    <property type="project" value="TreeGrafter"/>
</dbReference>
<keyword evidence="5" id="KW-1185">Reference proteome</keyword>
<protein>
    <recommendedName>
        <fullName evidence="3">Saccharopine dehydrogenase NADP binding domain-containing protein</fullName>
    </recommendedName>
</protein>
<evidence type="ECO:0000313" key="5">
    <source>
        <dbReference type="Proteomes" id="UP000007879"/>
    </source>
</evidence>
<dbReference type="GO" id="GO:0005811">
    <property type="term" value="C:lipid droplet"/>
    <property type="evidence" value="ECO:0007669"/>
    <property type="project" value="TreeGrafter"/>
</dbReference>
<dbReference type="Gene3D" id="3.40.50.720">
    <property type="entry name" value="NAD(P)-binding Rossmann-like Domain"/>
    <property type="match status" value="1"/>
</dbReference>
<proteinExistence type="inferred from homology"/>
<dbReference type="EnsemblMetazoa" id="Aqu2.1.18819_001">
    <property type="protein sequence ID" value="Aqu2.1.18819_001"/>
    <property type="gene ID" value="Aqu2.1.18819"/>
</dbReference>
<dbReference type="SUPFAM" id="SSF51735">
    <property type="entry name" value="NAD(P)-binding Rossmann-fold domains"/>
    <property type="match status" value="1"/>
</dbReference>
<reference evidence="4" key="2">
    <citation type="submission" date="2017-05" db="UniProtKB">
        <authorList>
            <consortium name="EnsemblMetazoa"/>
        </authorList>
    </citation>
    <scope>IDENTIFICATION</scope>
</reference>
<dbReference type="eggNOG" id="KOG2733">
    <property type="taxonomic scope" value="Eukaryota"/>
</dbReference>
<dbReference type="KEGG" id="aqu:100637389"/>
<dbReference type="STRING" id="400682.A0A1X7TUG5"/>
<dbReference type="InterPro" id="IPR051276">
    <property type="entry name" value="Saccharopine_DH-like_oxidrdct"/>
</dbReference>
<dbReference type="EnsemblMetazoa" id="XM_003389720.3">
    <property type="protein sequence ID" value="XP_003389768.1"/>
    <property type="gene ID" value="LOC100637389"/>
</dbReference>
<dbReference type="AlphaFoldDB" id="A0A1X7TUG5"/>